<keyword evidence="8 14" id="KW-0812">Transmembrane</keyword>
<dbReference type="InterPro" id="IPR004358">
    <property type="entry name" value="Sig_transdc_His_kin-like_C"/>
</dbReference>
<dbReference type="InterPro" id="IPR003594">
    <property type="entry name" value="HATPase_dom"/>
</dbReference>
<sequence>MNINHNYERNTFLLWFLTVGVLGVLVGYPVEVLALFLLAYIVFQYRRLQRLYRWSKKSGDHDLPFEDGLFGQISEDIYQSKMQGLAQKDSVKYQLERFKKLISVFPDGVVILSLSNEIKWFNKQASRLLILKKEDTGQLINHLVRHPRFTHFLKNLKSDDAIVIEAPVIDTSWSAEKIEIRVLPYGDDERLLLIRDVTKVERTNQVRKDFVSNASHELRTPLTVMKGYVEMLLASTAEDNVQVGASLRKVDQQVIKMQTMIEELLALSRLEEGKVEAANSLVNVRSVCEQIKSEFQSAANEHQQSLVFDVPSSLNLKGSKGSLLTVLRNLVGNAINYSDENGEIRVGWAINEQGQGQLFVKDTGQGIGARHLSRLTERFYRVAENNIKNKTGTGLGLAIVKHELERHEAHLVIDSQEGEGSCFQCVFPAERIDP</sequence>
<evidence type="ECO:0000256" key="14">
    <source>
        <dbReference type="SAM" id="Phobius"/>
    </source>
</evidence>
<dbReference type="SMART" id="SM00388">
    <property type="entry name" value="HisKA"/>
    <property type="match status" value="1"/>
</dbReference>
<dbReference type="AlphaFoldDB" id="A0AB33YYY2"/>
<evidence type="ECO:0000256" key="12">
    <source>
        <dbReference type="ARBA" id="ARBA00022989"/>
    </source>
</evidence>
<dbReference type="GO" id="GO:0004721">
    <property type="term" value="F:phosphoprotein phosphatase activity"/>
    <property type="evidence" value="ECO:0007669"/>
    <property type="project" value="InterPro"/>
</dbReference>
<dbReference type="InterPro" id="IPR050351">
    <property type="entry name" value="BphY/WalK/GraS-like"/>
</dbReference>
<dbReference type="Gene3D" id="3.30.565.10">
    <property type="entry name" value="Histidine kinase-like ATPase, C-terminal domain"/>
    <property type="match status" value="1"/>
</dbReference>
<dbReference type="InterPro" id="IPR036890">
    <property type="entry name" value="HATPase_C_sf"/>
</dbReference>
<reference evidence="16 17" key="1">
    <citation type="journal article" date="2013" name="Genome Announc.">
        <title>Genome Sequence of the Pyrene- and Fluoranthene-Degrading Bacterium Cycloclasticus sp. Strain PY97M.</title>
        <authorList>
            <person name="Cui Z."/>
            <person name="Xu G."/>
            <person name="Li Q."/>
            <person name="Gao W."/>
            <person name="Zheng L."/>
        </authorList>
    </citation>
    <scope>NUCLEOTIDE SEQUENCE [LARGE SCALE GENOMIC DNA]</scope>
    <source>
        <strain evidence="16 17">PY97M</strain>
    </source>
</reference>
<evidence type="ECO:0000256" key="4">
    <source>
        <dbReference type="ARBA" id="ARBA00022448"/>
    </source>
</evidence>
<feature type="transmembrane region" description="Helical" evidence="14">
    <location>
        <begin position="12"/>
        <end position="43"/>
    </location>
</feature>
<evidence type="ECO:0000256" key="2">
    <source>
        <dbReference type="ARBA" id="ARBA00004236"/>
    </source>
</evidence>
<evidence type="ECO:0000313" key="17">
    <source>
        <dbReference type="Proteomes" id="UP000015462"/>
    </source>
</evidence>
<accession>A0AB33YYY2</accession>
<dbReference type="Gene3D" id="1.10.287.130">
    <property type="match status" value="1"/>
</dbReference>
<evidence type="ECO:0000256" key="1">
    <source>
        <dbReference type="ARBA" id="ARBA00000085"/>
    </source>
</evidence>
<keyword evidence="13" id="KW-0902">Two-component regulatory system</keyword>
<dbReference type="FunFam" id="1.10.287.130:FF:000001">
    <property type="entry name" value="Two-component sensor histidine kinase"/>
    <property type="match status" value="1"/>
</dbReference>
<evidence type="ECO:0000256" key="13">
    <source>
        <dbReference type="ARBA" id="ARBA00023012"/>
    </source>
</evidence>
<dbReference type="PROSITE" id="PS50109">
    <property type="entry name" value="HIS_KIN"/>
    <property type="match status" value="1"/>
</dbReference>
<dbReference type="Pfam" id="PF00512">
    <property type="entry name" value="HisKA"/>
    <property type="match status" value="1"/>
</dbReference>
<keyword evidence="11" id="KW-0067">ATP-binding</keyword>
<evidence type="ECO:0000313" key="16">
    <source>
        <dbReference type="EMBL" id="EPD12302.1"/>
    </source>
</evidence>
<feature type="domain" description="Histidine kinase" evidence="15">
    <location>
        <begin position="213"/>
        <end position="431"/>
    </location>
</feature>
<dbReference type="GO" id="GO:0000155">
    <property type="term" value="F:phosphorelay sensor kinase activity"/>
    <property type="evidence" value="ECO:0007669"/>
    <property type="project" value="InterPro"/>
</dbReference>
<dbReference type="Pfam" id="PF02518">
    <property type="entry name" value="HATPase_c"/>
    <property type="match status" value="1"/>
</dbReference>
<protein>
    <recommendedName>
        <fullName evidence="3">histidine kinase</fullName>
        <ecNumber evidence="3">2.7.13.3</ecNumber>
    </recommendedName>
</protein>
<dbReference type="GO" id="GO:0016036">
    <property type="term" value="P:cellular response to phosphate starvation"/>
    <property type="evidence" value="ECO:0007669"/>
    <property type="project" value="TreeGrafter"/>
</dbReference>
<comment type="caution">
    <text evidence="16">The sequence shown here is derived from an EMBL/GenBank/DDBJ whole genome shotgun (WGS) entry which is preliminary data.</text>
</comment>
<name>A0AB33YYY2_9GAMM</name>
<dbReference type="InterPro" id="IPR014310">
    <property type="entry name" value="Sig_transdc_His_kinase_PhoR"/>
</dbReference>
<evidence type="ECO:0000256" key="3">
    <source>
        <dbReference type="ARBA" id="ARBA00012438"/>
    </source>
</evidence>
<dbReference type="InterPro" id="IPR036097">
    <property type="entry name" value="HisK_dim/P_sf"/>
</dbReference>
<dbReference type="PANTHER" id="PTHR45453:SF1">
    <property type="entry name" value="PHOSPHATE REGULON SENSOR PROTEIN PHOR"/>
    <property type="match status" value="1"/>
</dbReference>
<dbReference type="GO" id="GO:0005886">
    <property type="term" value="C:plasma membrane"/>
    <property type="evidence" value="ECO:0007669"/>
    <property type="project" value="UniProtKB-SubCell"/>
</dbReference>
<dbReference type="GO" id="GO:0005524">
    <property type="term" value="F:ATP binding"/>
    <property type="evidence" value="ECO:0007669"/>
    <property type="project" value="UniProtKB-KW"/>
</dbReference>
<dbReference type="PRINTS" id="PR00344">
    <property type="entry name" value="BCTRLSENSOR"/>
</dbReference>
<evidence type="ECO:0000256" key="7">
    <source>
        <dbReference type="ARBA" id="ARBA00022679"/>
    </source>
</evidence>
<keyword evidence="9" id="KW-0547">Nucleotide-binding</keyword>
<dbReference type="EC" id="2.7.13.3" evidence="3"/>
<comment type="subcellular location">
    <subcellularLocation>
        <location evidence="2">Cell membrane</location>
    </subcellularLocation>
</comment>
<dbReference type="InterPro" id="IPR005467">
    <property type="entry name" value="His_kinase_dom"/>
</dbReference>
<keyword evidence="17" id="KW-1185">Reference proteome</keyword>
<proteinExistence type="predicted"/>
<evidence type="ECO:0000259" key="15">
    <source>
        <dbReference type="PROSITE" id="PS50109"/>
    </source>
</evidence>
<dbReference type="PANTHER" id="PTHR45453">
    <property type="entry name" value="PHOSPHATE REGULON SENSOR PROTEIN PHOR"/>
    <property type="match status" value="1"/>
</dbReference>
<dbReference type="SMART" id="SM00387">
    <property type="entry name" value="HATPase_c"/>
    <property type="match status" value="1"/>
</dbReference>
<evidence type="ECO:0000256" key="9">
    <source>
        <dbReference type="ARBA" id="ARBA00022741"/>
    </source>
</evidence>
<keyword evidence="14" id="KW-0472">Membrane</keyword>
<dbReference type="Proteomes" id="UP000015462">
    <property type="component" value="Unassembled WGS sequence"/>
</dbReference>
<dbReference type="SUPFAM" id="SSF47384">
    <property type="entry name" value="Homodimeric domain of signal transducing histidine kinase"/>
    <property type="match status" value="1"/>
</dbReference>
<keyword evidence="4" id="KW-0813">Transport</keyword>
<evidence type="ECO:0000256" key="11">
    <source>
        <dbReference type="ARBA" id="ARBA00022840"/>
    </source>
</evidence>
<keyword evidence="12 14" id="KW-1133">Transmembrane helix</keyword>
<dbReference type="SUPFAM" id="SSF55874">
    <property type="entry name" value="ATPase domain of HSP90 chaperone/DNA topoisomerase II/histidine kinase"/>
    <property type="match status" value="1"/>
</dbReference>
<keyword evidence="5" id="KW-1003">Cell membrane</keyword>
<evidence type="ECO:0000256" key="10">
    <source>
        <dbReference type="ARBA" id="ARBA00022777"/>
    </source>
</evidence>
<dbReference type="InterPro" id="IPR021766">
    <property type="entry name" value="PhoR_N"/>
</dbReference>
<evidence type="ECO:0000256" key="5">
    <source>
        <dbReference type="ARBA" id="ARBA00022475"/>
    </source>
</evidence>
<keyword evidence="6" id="KW-0597">Phosphoprotein</keyword>
<dbReference type="CDD" id="cd00082">
    <property type="entry name" value="HisKA"/>
    <property type="match status" value="1"/>
</dbReference>
<dbReference type="EMBL" id="ASHL01000012">
    <property type="protein sequence ID" value="EPD12302.1"/>
    <property type="molecule type" value="Genomic_DNA"/>
</dbReference>
<organism evidence="16 17">
    <name type="scientific">Cycloclasticus pugetii</name>
    <dbReference type="NCBI Taxonomy" id="34068"/>
    <lineage>
        <taxon>Bacteria</taxon>
        <taxon>Pseudomonadati</taxon>
        <taxon>Pseudomonadota</taxon>
        <taxon>Gammaproteobacteria</taxon>
        <taxon>Thiotrichales</taxon>
        <taxon>Piscirickettsiaceae</taxon>
        <taxon>Cycloclasticus</taxon>
    </lineage>
</organism>
<dbReference type="Pfam" id="PF11808">
    <property type="entry name" value="PhoR"/>
    <property type="match status" value="1"/>
</dbReference>
<evidence type="ECO:0000256" key="6">
    <source>
        <dbReference type="ARBA" id="ARBA00022553"/>
    </source>
</evidence>
<evidence type="ECO:0000256" key="8">
    <source>
        <dbReference type="ARBA" id="ARBA00022692"/>
    </source>
</evidence>
<dbReference type="InterPro" id="IPR003661">
    <property type="entry name" value="HisK_dim/P_dom"/>
</dbReference>
<dbReference type="NCBIfam" id="TIGR02966">
    <property type="entry name" value="phoR_proteo"/>
    <property type="match status" value="1"/>
</dbReference>
<keyword evidence="7" id="KW-0808">Transferase</keyword>
<comment type="catalytic activity">
    <reaction evidence="1">
        <text>ATP + protein L-histidine = ADP + protein N-phospho-L-histidine.</text>
        <dbReference type="EC" id="2.7.13.3"/>
    </reaction>
</comment>
<dbReference type="RefSeq" id="WP_016390996.1">
    <property type="nucleotide sequence ID" value="NZ_FQZJ01000007.1"/>
</dbReference>
<keyword evidence="10 16" id="KW-0418">Kinase</keyword>
<gene>
    <name evidence="16" type="ORF">L196_10879</name>
</gene>